<name>A0AAD4YBV1_OVIAM</name>
<feature type="signal peptide" evidence="1">
    <location>
        <begin position="1"/>
        <end position="18"/>
    </location>
</feature>
<evidence type="ECO:0000256" key="1">
    <source>
        <dbReference type="SAM" id="SignalP"/>
    </source>
</evidence>
<dbReference type="AlphaFoldDB" id="A0AAD4YBV1"/>
<keyword evidence="1" id="KW-0732">Signal</keyword>
<gene>
    <name evidence="2" type="ORF">MG293_007533</name>
</gene>
<keyword evidence="3" id="KW-1185">Reference proteome</keyword>
<evidence type="ECO:0000313" key="3">
    <source>
        <dbReference type="Proteomes" id="UP001214576"/>
    </source>
</evidence>
<dbReference type="Proteomes" id="UP001214576">
    <property type="component" value="Unassembled WGS sequence"/>
</dbReference>
<evidence type="ECO:0008006" key="4">
    <source>
        <dbReference type="Google" id="ProtNLM"/>
    </source>
</evidence>
<comment type="caution">
    <text evidence="2">The sequence shown here is derived from an EMBL/GenBank/DDBJ whole genome shotgun (WGS) entry which is preliminary data.</text>
</comment>
<evidence type="ECO:0000313" key="2">
    <source>
        <dbReference type="EMBL" id="KAI4542154.1"/>
    </source>
</evidence>
<dbReference type="EMBL" id="JAKZEL010000007">
    <property type="protein sequence ID" value="KAI4542154.1"/>
    <property type="molecule type" value="Genomic_DNA"/>
</dbReference>
<proteinExistence type="predicted"/>
<accession>A0AAD4YBV1</accession>
<organism evidence="2 3">
    <name type="scientific">Ovis ammon polii</name>
    <dbReference type="NCBI Taxonomy" id="230172"/>
    <lineage>
        <taxon>Eukaryota</taxon>
        <taxon>Metazoa</taxon>
        <taxon>Chordata</taxon>
        <taxon>Craniata</taxon>
        <taxon>Vertebrata</taxon>
        <taxon>Euteleostomi</taxon>
        <taxon>Mammalia</taxon>
        <taxon>Eutheria</taxon>
        <taxon>Laurasiatheria</taxon>
        <taxon>Artiodactyla</taxon>
        <taxon>Ruminantia</taxon>
        <taxon>Pecora</taxon>
        <taxon>Bovidae</taxon>
        <taxon>Caprinae</taxon>
        <taxon>Ovis</taxon>
    </lineage>
</organism>
<reference evidence="2" key="1">
    <citation type="submission" date="2022-03" db="EMBL/GenBank/DDBJ databases">
        <title>Genomic analyses of argali, domestic sheep and their hybrids provide insights into chromosomal evolution, heterosis and genetic basis of agronomic traits.</title>
        <authorList>
            <person name="Li M."/>
        </authorList>
    </citation>
    <scope>NUCLEOTIDE SEQUENCE</scope>
    <source>
        <strain evidence="2">CAU-MHL-2022a</strain>
        <tissue evidence="2">Skin</tissue>
    </source>
</reference>
<feature type="chain" id="PRO_5042093308" description="Secreted protein" evidence="1">
    <location>
        <begin position="19"/>
        <end position="205"/>
    </location>
</feature>
<protein>
    <recommendedName>
        <fullName evidence="4">Secreted protein</fullName>
    </recommendedName>
</protein>
<sequence>MRGTSLSLLHTLLLLPSPYPPPQHLTNSVHCQVKLEEKVGPRPLYISGRLVYGKINQLSGEKRASCRKGVLLFSISFSFHFFPETSLPNGFASSNECDANGTELRCLWLPPPRLLLGPVVLLLLRNDSFNNQWRQNLSPLSSVSLYRLAETGEVDVHTHRPWRDAPPGAFARAGTLSWTHSWAQSRTRTIPRFRPQYDGAKSWAS</sequence>